<dbReference type="OrthoDB" id="310278at2759"/>
<dbReference type="GeneID" id="7846483"/>
<proteinExistence type="predicted"/>
<reference evidence="2" key="1">
    <citation type="journal article" date="2006" name="PLoS Biol.">
        <title>Macronuclear genome sequence of the ciliate Tetrahymena thermophila, a model eukaryote.</title>
        <authorList>
            <person name="Eisen J.A."/>
            <person name="Coyne R.S."/>
            <person name="Wu M."/>
            <person name="Wu D."/>
            <person name="Thiagarajan M."/>
            <person name="Wortman J.R."/>
            <person name="Badger J.H."/>
            <person name="Ren Q."/>
            <person name="Amedeo P."/>
            <person name="Jones K.M."/>
            <person name="Tallon L.J."/>
            <person name="Delcher A.L."/>
            <person name="Salzberg S.L."/>
            <person name="Silva J.C."/>
            <person name="Haas B.J."/>
            <person name="Majoros W.H."/>
            <person name="Farzad M."/>
            <person name="Carlton J.M."/>
            <person name="Smith R.K. Jr."/>
            <person name="Garg J."/>
            <person name="Pearlman R.E."/>
            <person name="Karrer K.M."/>
            <person name="Sun L."/>
            <person name="Manning G."/>
            <person name="Elde N.C."/>
            <person name="Turkewitz A.P."/>
            <person name="Asai D.J."/>
            <person name="Wilkes D.E."/>
            <person name="Wang Y."/>
            <person name="Cai H."/>
            <person name="Collins K."/>
            <person name="Stewart B.A."/>
            <person name="Lee S.R."/>
            <person name="Wilamowska K."/>
            <person name="Weinberg Z."/>
            <person name="Ruzzo W.L."/>
            <person name="Wloga D."/>
            <person name="Gaertig J."/>
            <person name="Frankel J."/>
            <person name="Tsao C.-C."/>
            <person name="Gorovsky M.A."/>
            <person name="Keeling P.J."/>
            <person name="Waller R.F."/>
            <person name="Patron N.J."/>
            <person name="Cherry J.M."/>
            <person name="Stover N.A."/>
            <person name="Krieger C.J."/>
            <person name="del Toro C."/>
            <person name="Ryder H.F."/>
            <person name="Williamson S.C."/>
            <person name="Barbeau R.A."/>
            <person name="Hamilton E.P."/>
            <person name="Orias E."/>
        </authorList>
    </citation>
    <scope>NUCLEOTIDE SEQUENCE [LARGE SCALE GENOMIC DNA]</scope>
    <source>
        <strain evidence="2">SB210</strain>
    </source>
</reference>
<keyword evidence="2" id="KW-1185">Reference proteome</keyword>
<protein>
    <submittedName>
        <fullName evidence="1">Uncharacterized protein</fullName>
    </submittedName>
</protein>
<dbReference type="HOGENOM" id="CLU_1690116_0_0_1"/>
<evidence type="ECO:0000313" key="1">
    <source>
        <dbReference type="EMBL" id="EAR98071.1"/>
    </source>
</evidence>
<dbReference type="Proteomes" id="UP000009168">
    <property type="component" value="Unassembled WGS sequence"/>
</dbReference>
<name>Q23NK3_TETTS</name>
<dbReference type="eggNOG" id="ENOG502SS1C">
    <property type="taxonomic scope" value="Eukaryota"/>
</dbReference>
<dbReference type="EMBL" id="GG662655">
    <property type="protein sequence ID" value="EAR98071.1"/>
    <property type="molecule type" value="Genomic_DNA"/>
</dbReference>
<dbReference type="AlphaFoldDB" id="Q23NK3"/>
<dbReference type="RefSeq" id="XP_001018316.1">
    <property type="nucleotide sequence ID" value="XM_001018316.3"/>
</dbReference>
<evidence type="ECO:0000313" key="2">
    <source>
        <dbReference type="Proteomes" id="UP000009168"/>
    </source>
</evidence>
<dbReference type="OMA" id="RCKYENT"/>
<organism evidence="1 2">
    <name type="scientific">Tetrahymena thermophila (strain SB210)</name>
    <dbReference type="NCBI Taxonomy" id="312017"/>
    <lineage>
        <taxon>Eukaryota</taxon>
        <taxon>Sar</taxon>
        <taxon>Alveolata</taxon>
        <taxon>Ciliophora</taxon>
        <taxon>Intramacronucleata</taxon>
        <taxon>Oligohymenophorea</taxon>
        <taxon>Hymenostomatida</taxon>
        <taxon>Tetrahymenina</taxon>
        <taxon>Tetrahymenidae</taxon>
        <taxon>Tetrahymena</taxon>
    </lineage>
</organism>
<sequence>MGKEEKKVFKDRCKYENTQQTETYRQQLTKEKRILQTKTQQDIERLDPYFTVNNNYLGLMKKDSESGNQTSVQFKHPLDQLGLIDNDYCQKCKKDASFCPHKNKNDDVYLAQHTLKHPVTHSQTYGWRPPIDDSNWGYGLKSTIQAFTTSFRNDKPKEPTKTN</sequence>
<accession>Q23NK3</accession>
<gene>
    <name evidence="1" type="ORF">TTHERM_00752170</name>
</gene>
<dbReference type="KEGG" id="tet:TTHERM_00752170"/>
<dbReference type="InParanoid" id="Q23NK3"/>